<dbReference type="Proteomes" id="UP000440578">
    <property type="component" value="Unassembled WGS sequence"/>
</dbReference>
<keyword evidence="6" id="KW-0254">Endocytosis</keyword>
<accession>A0A6A4X1E3</accession>
<reference evidence="12 13" key="1">
    <citation type="submission" date="2019-07" db="EMBL/GenBank/DDBJ databases">
        <title>Draft genome assembly of a fouling barnacle, Amphibalanus amphitrite (Darwin, 1854): The first reference genome for Thecostraca.</title>
        <authorList>
            <person name="Kim W."/>
        </authorList>
    </citation>
    <scope>NUCLEOTIDE SEQUENCE [LARGE SCALE GENOMIC DNA]</scope>
    <source>
        <strain evidence="12">SNU_AA5</strain>
        <tissue evidence="12">Soma without cirri and trophi</tissue>
    </source>
</reference>
<comment type="subcellular location">
    <subcellularLocation>
        <location evidence="2">Cytoplasm</location>
    </subcellularLocation>
    <subcellularLocation>
        <location evidence="1">Endomembrane system</location>
    </subcellularLocation>
</comment>
<feature type="region of interest" description="Disordered" evidence="10">
    <location>
        <begin position="439"/>
        <end position="467"/>
    </location>
</feature>
<evidence type="ECO:0000256" key="5">
    <source>
        <dbReference type="ARBA" id="ARBA00022490"/>
    </source>
</evidence>
<evidence type="ECO:0000256" key="2">
    <source>
        <dbReference type="ARBA" id="ARBA00004496"/>
    </source>
</evidence>
<evidence type="ECO:0000256" key="7">
    <source>
        <dbReference type="ARBA" id="ARBA00022737"/>
    </source>
</evidence>
<dbReference type="GO" id="GO:0030131">
    <property type="term" value="C:clathrin adaptor complex"/>
    <property type="evidence" value="ECO:0007669"/>
    <property type="project" value="InterPro"/>
</dbReference>
<dbReference type="InterPro" id="IPR001392">
    <property type="entry name" value="Clathrin_mu"/>
</dbReference>
<organism evidence="12 13">
    <name type="scientific">Amphibalanus amphitrite</name>
    <name type="common">Striped barnacle</name>
    <name type="synonym">Balanus amphitrite</name>
    <dbReference type="NCBI Taxonomy" id="1232801"/>
    <lineage>
        <taxon>Eukaryota</taxon>
        <taxon>Metazoa</taxon>
        <taxon>Ecdysozoa</taxon>
        <taxon>Arthropoda</taxon>
        <taxon>Crustacea</taxon>
        <taxon>Multicrustacea</taxon>
        <taxon>Cirripedia</taxon>
        <taxon>Thoracica</taxon>
        <taxon>Thoracicalcarea</taxon>
        <taxon>Balanomorpha</taxon>
        <taxon>Balanoidea</taxon>
        <taxon>Balanidae</taxon>
        <taxon>Amphibalaninae</taxon>
        <taxon>Amphibalanus</taxon>
    </lineage>
</organism>
<keyword evidence="9" id="KW-0472">Membrane</keyword>
<keyword evidence="7" id="KW-0677">Repeat</keyword>
<gene>
    <name evidence="12" type="primary">stnB_2</name>
    <name evidence="12" type="ORF">FJT64_020560</name>
</gene>
<dbReference type="SUPFAM" id="SSF49447">
    <property type="entry name" value="Second domain of Mu2 adaptin subunit (ap50) of ap2 adaptor"/>
    <property type="match status" value="1"/>
</dbReference>
<dbReference type="PRINTS" id="PR00314">
    <property type="entry name" value="CLATHRINADPT"/>
</dbReference>
<keyword evidence="5" id="KW-0963">Cytoplasm</keyword>
<evidence type="ECO:0000256" key="1">
    <source>
        <dbReference type="ARBA" id="ARBA00004308"/>
    </source>
</evidence>
<evidence type="ECO:0000256" key="6">
    <source>
        <dbReference type="ARBA" id="ARBA00022583"/>
    </source>
</evidence>
<dbReference type="AlphaFoldDB" id="A0A6A4X1E3"/>
<evidence type="ECO:0000313" key="12">
    <source>
        <dbReference type="EMBL" id="KAF0308191.1"/>
    </source>
</evidence>
<dbReference type="FunFam" id="2.60.40.1170:FF:000018">
    <property type="entry name" value="stonin-2 isoform X2"/>
    <property type="match status" value="1"/>
</dbReference>
<dbReference type="PANTHER" id="PTHR10529">
    <property type="entry name" value="AP COMPLEX SUBUNIT MU"/>
    <property type="match status" value="1"/>
</dbReference>
<evidence type="ECO:0000313" key="13">
    <source>
        <dbReference type="Proteomes" id="UP000440578"/>
    </source>
</evidence>
<evidence type="ECO:0000256" key="10">
    <source>
        <dbReference type="SAM" id="MobiDB-lite"/>
    </source>
</evidence>
<keyword evidence="13" id="KW-1185">Reference proteome</keyword>
<evidence type="ECO:0000256" key="4">
    <source>
        <dbReference type="ARBA" id="ARBA00022448"/>
    </source>
</evidence>
<dbReference type="EMBL" id="VIIS01000508">
    <property type="protein sequence ID" value="KAF0308191.1"/>
    <property type="molecule type" value="Genomic_DNA"/>
</dbReference>
<evidence type="ECO:0000259" key="11">
    <source>
        <dbReference type="PROSITE" id="PS51072"/>
    </source>
</evidence>
<comment type="similarity">
    <text evidence="3">Belongs to the Stoned B family.</text>
</comment>
<evidence type="ECO:0000256" key="8">
    <source>
        <dbReference type="ARBA" id="ARBA00022927"/>
    </source>
</evidence>
<comment type="caution">
    <text evidence="12">The sequence shown here is derived from an EMBL/GenBank/DDBJ whole genome shotgun (WGS) entry which is preliminary data.</text>
</comment>
<evidence type="ECO:0000256" key="3">
    <source>
        <dbReference type="ARBA" id="ARBA00005579"/>
    </source>
</evidence>
<keyword evidence="8" id="KW-0653">Protein transport</keyword>
<dbReference type="GO" id="GO:0006897">
    <property type="term" value="P:endocytosis"/>
    <property type="evidence" value="ECO:0007669"/>
    <property type="project" value="UniProtKB-KW"/>
</dbReference>
<evidence type="ECO:0000256" key="9">
    <source>
        <dbReference type="ARBA" id="ARBA00023136"/>
    </source>
</evidence>
<sequence length="467" mass="52608">MCRSTTGVHTASQAAHFSSVLVAPYTAVQSASKSSSRSWSGTSPLVERTVISVGRRRSLFSRVSATTRSWSLQLLGTTRAVVTSSVARTTTWSISEPDSGRVNVHRDRALNYKTEEIQISGVDEVYLEQDVTGAVTKQLARVRLFFLAFLSGMPDVELGINDLRRQGKEVVGRHDIIPVATEEWIRLEDVQFHNIIDLQAFKESQILKFKPPDGCYIELMRFRVRPPRSRELPLQVKVKYTILQNKVDISADILVPGYVSRKMGQIPCEDVCVRMPLPECWIYMFRVEKHFRYGSVKASHRRQGKVKGIERILGAVDTLEQSLMEVSSGSAKYEHHHRAIAWRIPRLPKEGQGAYTNHTFSCKLNLTSFDQIPETFDRFCFVEYTMPHTTVSHTVCRSASISGGSGDPPEKYVRYLARYEYKVEMEFCYSKDEPAAYLSATQSNASKPAAEPPPPRPPSSDSDSDSD</sequence>
<dbReference type="InterPro" id="IPR028565">
    <property type="entry name" value="MHD"/>
</dbReference>
<name>A0A6A4X1E3_AMPAM</name>
<dbReference type="InterPro" id="IPR036168">
    <property type="entry name" value="AP2_Mu_C_sf"/>
</dbReference>
<dbReference type="GO" id="GO:0012505">
    <property type="term" value="C:endomembrane system"/>
    <property type="evidence" value="ECO:0007669"/>
    <property type="project" value="UniProtKB-SubCell"/>
</dbReference>
<dbReference type="GO" id="GO:0006886">
    <property type="term" value="P:intracellular protein transport"/>
    <property type="evidence" value="ECO:0007669"/>
    <property type="project" value="InterPro"/>
</dbReference>
<dbReference type="InterPro" id="IPR050431">
    <property type="entry name" value="Adaptor_comp_med_subunit"/>
</dbReference>
<dbReference type="FunFam" id="2.60.40.1170:FF:000022">
    <property type="entry name" value="AP-1 complex subunit mu"/>
    <property type="match status" value="1"/>
</dbReference>
<dbReference type="Pfam" id="PF00928">
    <property type="entry name" value="Adap_comp_sub"/>
    <property type="match status" value="1"/>
</dbReference>
<dbReference type="PROSITE" id="PS51072">
    <property type="entry name" value="MHD"/>
    <property type="match status" value="1"/>
</dbReference>
<feature type="domain" description="MHD" evidence="11">
    <location>
        <begin position="114"/>
        <end position="426"/>
    </location>
</feature>
<protein>
    <submittedName>
        <fullName evidence="12">Protein stoned-B</fullName>
    </submittedName>
</protein>
<keyword evidence="4" id="KW-0813">Transport</keyword>
<dbReference type="Gene3D" id="2.60.40.1170">
    <property type="entry name" value="Mu homology domain, subdomain B"/>
    <property type="match status" value="1"/>
</dbReference>
<proteinExistence type="inferred from homology"/>
<dbReference type="OrthoDB" id="10063141at2759"/>